<comment type="catalytic activity">
    <reaction evidence="9">
        <text>NAD(+) + H2O = ADP-D-ribose + nicotinamide + H(+)</text>
        <dbReference type="Rhea" id="RHEA:16301"/>
        <dbReference type="ChEBI" id="CHEBI:15377"/>
        <dbReference type="ChEBI" id="CHEBI:15378"/>
        <dbReference type="ChEBI" id="CHEBI:17154"/>
        <dbReference type="ChEBI" id="CHEBI:57540"/>
        <dbReference type="ChEBI" id="CHEBI:57967"/>
        <dbReference type="EC" id="3.2.2.5"/>
    </reaction>
</comment>
<evidence type="ECO:0000256" key="5">
    <source>
        <dbReference type="ARBA" id="ARBA00034327"/>
    </source>
</evidence>
<dbReference type="Proteomes" id="UP000831390">
    <property type="component" value="Chromosome"/>
</dbReference>
<keyword evidence="2" id="KW-0378">Hydrolase</keyword>
<gene>
    <name evidence="12" type="ORF">MTP16_19485</name>
</gene>
<proteinExistence type="inferred from homology"/>
<feature type="domain" description="CD-NTase-associated protein 12/Pycsar effector protein TIR" evidence="10">
    <location>
        <begin position="9"/>
        <end position="122"/>
    </location>
</feature>
<protein>
    <recommendedName>
        <fullName evidence="6">CD-NTase-associated protein 12</fullName>
        <ecNumber evidence="5">3.2.2.5</ecNumber>
    </recommendedName>
    <alternativeName>
        <fullName evidence="7">NAD(+) hydrolase</fullName>
    </alternativeName>
    <alternativeName>
        <fullName evidence="8">TIR-STING</fullName>
    </alternativeName>
</protein>
<dbReference type="InterPro" id="IPR046876">
    <property type="entry name" value="Prok_STING"/>
</dbReference>
<evidence type="ECO:0000313" key="13">
    <source>
        <dbReference type="Proteomes" id="UP000831390"/>
    </source>
</evidence>
<dbReference type="EMBL" id="CP094534">
    <property type="protein sequence ID" value="UOE33295.1"/>
    <property type="molecule type" value="Genomic_DNA"/>
</dbReference>
<keyword evidence="3" id="KW-0051">Antiviral defense</keyword>
<dbReference type="Pfam" id="PF20300">
    <property type="entry name" value="prok_STING"/>
    <property type="match status" value="1"/>
</dbReference>
<evidence type="ECO:0000256" key="3">
    <source>
        <dbReference type="ARBA" id="ARBA00023118"/>
    </source>
</evidence>
<reference evidence="12 13" key="1">
    <citation type="submission" date="2022-03" db="EMBL/GenBank/DDBJ databases">
        <title>Hymenobactersp. isolated from the air.</title>
        <authorList>
            <person name="Won M."/>
            <person name="Kwon S.-W."/>
        </authorList>
    </citation>
    <scope>NUCLEOTIDE SEQUENCE [LARGE SCALE GENOMIC DNA]</scope>
    <source>
        <strain evidence="12 13">KACC 22596</strain>
    </source>
</reference>
<dbReference type="RefSeq" id="WP_243512984.1">
    <property type="nucleotide sequence ID" value="NZ_CP094534.1"/>
</dbReference>
<dbReference type="Pfam" id="PF10137">
    <property type="entry name" value="CAP12-PCTIR_TIR"/>
    <property type="match status" value="1"/>
</dbReference>
<accession>A0ABY4B9I5</accession>
<feature type="domain" description="Prokaryotic STING" evidence="11">
    <location>
        <begin position="158"/>
        <end position="307"/>
    </location>
</feature>
<evidence type="ECO:0000313" key="12">
    <source>
        <dbReference type="EMBL" id="UOE33295.1"/>
    </source>
</evidence>
<dbReference type="EC" id="3.2.2.5" evidence="5"/>
<sequence length="328" mass="36439">MDSQPTKPRLFIGSSSEALTTLDLVAGELADVASCRAWPGIFEQNKSGLASLLKEARVCDFGILIATQDDLRESRGTTQRTPRDNVIFEFGLFLGAVSPNRVFLLAETGTALPSDLNGINVSFYTLELGKHNSLPTVCKQISQLIKKLSSQSELGFLPSTALAVGYYHNFVRPLCKYLHQDGRVYLQNQSQPIHVRSFKLNVLLPADLSSNGVNDFVARYNRHHNLQAAATEMANSQKRGYPFHFRIDPPEQDLSAKVEVQLFDVPTTLTTIVKSIDLCLDSSFIGKDDNKQYLKSRELANFANVLQTLVDDDDNAKSYVEIALNIRL</sequence>
<evidence type="ECO:0000256" key="6">
    <source>
        <dbReference type="ARBA" id="ARBA00034339"/>
    </source>
</evidence>
<evidence type="ECO:0000256" key="9">
    <source>
        <dbReference type="ARBA" id="ARBA00049230"/>
    </source>
</evidence>
<name>A0ABY4B9I5_9BACT</name>
<evidence type="ECO:0000259" key="11">
    <source>
        <dbReference type="Pfam" id="PF20300"/>
    </source>
</evidence>
<dbReference type="CDD" id="cd22659">
    <property type="entry name" value="STING_bact-like"/>
    <property type="match status" value="1"/>
</dbReference>
<evidence type="ECO:0000256" key="4">
    <source>
        <dbReference type="ARBA" id="ARBA00034315"/>
    </source>
</evidence>
<evidence type="ECO:0000259" key="10">
    <source>
        <dbReference type="Pfam" id="PF10137"/>
    </source>
</evidence>
<evidence type="ECO:0000256" key="2">
    <source>
        <dbReference type="ARBA" id="ARBA00022801"/>
    </source>
</evidence>
<dbReference type="InterPro" id="IPR019302">
    <property type="entry name" value="CAP12/PCTIR_TIR_dom"/>
</dbReference>
<evidence type="ECO:0000256" key="8">
    <source>
        <dbReference type="ARBA" id="ARBA00034366"/>
    </source>
</evidence>
<evidence type="ECO:0000256" key="1">
    <source>
        <dbReference type="ARBA" id="ARBA00022741"/>
    </source>
</evidence>
<keyword evidence="13" id="KW-1185">Reference proteome</keyword>
<keyword evidence="1" id="KW-0547">Nucleotide-binding</keyword>
<organism evidence="12 13">
    <name type="scientific">Hymenobacter monticola</name>
    <dbReference type="NCBI Taxonomy" id="1705399"/>
    <lineage>
        <taxon>Bacteria</taxon>
        <taxon>Pseudomonadati</taxon>
        <taxon>Bacteroidota</taxon>
        <taxon>Cytophagia</taxon>
        <taxon>Cytophagales</taxon>
        <taxon>Hymenobacteraceae</taxon>
        <taxon>Hymenobacter</taxon>
    </lineage>
</organism>
<evidence type="ECO:0000256" key="7">
    <source>
        <dbReference type="ARBA" id="ARBA00034355"/>
    </source>
</evidence>
<comment type="similarity">
    <text evidence="4">In the C-terminal section; belongs to the bacterial STING family.</text>
</comment>